<dbReference type="GO" id="GO:0020037">
    <property type="term" value="F:heme binding"/>
    <property type="evidence" value="ECO:0007669"/>
    <property type="project" value="InterPro"/>
</dbReference>
<evidence type="ECO:0000256" key="2">
    <source>
        <dbReference type="ARBA" id="ARBA00022723"/>
    </source>
</evidence>
<evidence type="ECO:0000256" key="5">
    <source>
        <dbReference type="RuleBase" id="RU000461"/>
    </source>
</evidence>
<dbReference type="InterPro" id="IPR002403">
    <property type="entry name" value="Cyt_P450_E_grp-IV"/>
</dbReference>
<keyword evidence="4 5" id="KW-0349">Heme</keyword>
<feature type="binding site" description="axial binding residue" evidence="4">
    <location>
        <position position="366"/>
    </location>
    <ligand>
        <name>heme</name>
        <dbReference type="ChEBI" id="CHEBI:30413"/>
    </ligand>
    <ligandPart>
        <name>Fe</name>
        <dbReference type="ChEBI" id="CHEBI:18248"/>
    </ligandPart>
</feature>
<feature type="compositionally biased region" description="Basic and acidic residues" evidence="6">
    <location>
        <begin position="1"/>
        <end position="26"/>
    </location>
</feature>
<name>A0A7K1LJ98_9MICC</name>
<dbReference type="GO" id="GO:0005506">
    <property type="term" value="F:iron ion binding"/>
    <property type="evidence" value="ECO:0007669"/>
    <property type="project" value="InterPro"/>
</dbReference>
<dbReference type="CDD" id="cd00302">
    <property type="entry name" value="cytochrome_P450"/>
    <property type="match status" value="1"/>
</dbReference>
<dbReference type="OrthoDB" id="54272at2"/>
<dbReference type="InterPro" id="IPR001128">
    <property type="entry name" value="Cyt_P450"/>
</dbReference>
<keyword evidence="3 4" id="KW-0408">Iron</keyword>
<accession>A0A7K1LJ98</accession>
<evidence type="ECO:0000313" key="8">
    <source>
        <dbReference type="Proteomes" id="UP000462152"/>
    </source>
</evidence>
<proteinExistence type="inferred from homology"/>
<dbReference type="Pfam" id="PF00067">
    <property type="entry name" value="p450"/>
    <property type="match status" value="1"/>
</dbReference>
<dbReference type="InterPro" id="IPR017972">
    <property type="entry name" value="Cyt_P450_CS"/>
</dbReference>
<reference evidence="7 8" key="1">
    <citation type="submission" date="2019-12" db="EMBL/GenBank/DDBJ databases">
        <authorList>
            <person name="Li J."/>
            <person name="Shi Y."/>
            <person name="Xu G."/>
            <person name="Xiao D."/>
            <person name="Ran X."/>
        </authorList>
    </citation>
    <scope>NUCLEOTIDE SEQUENCE [LARGE SCALE GENOMIC DNA]</scope>
    <source>
        <strain evidence="7 8">JCM 15915</strain>
    </source>
</reference>
<evidence type="ECO:0000256" key="4">
    <source>
        <dbReference type="PIRSR" id="PIRSR602403-1"/>
    </source>
</evidence>
<dbReference type="RefSeq" id="WP_129316047.1">
    <property type="nucleotide sequence ID" value="NZ_NOIQ01000016.1"/>
</dbReference>
<dbReference type="InterPro" id="IPR036396">
    <property type="entry name" value="Cyt_P450_sf"/>
</dbReference>
<keyword evidence="2 4" id="KW-0479">Metal-binding</keyword>
<evidence type="ECO:0000256" key="6">
    <source>
        <dbReference type="SAM" id="MobiDB-lite"/>
    </source>
</evidence>
<dbReference type="SUPFAM" id="SSF48264">
    <property type="entry name" value="Cytochrome P450"/>
    <property type="match status" value="1"/>
</dbReference>
<feature type="region of interest" description="Disordered" evidence="6">
    <location>
        <begin position="1"/>
        <end position="43"/>
    </location>
</feature>
<dbReference type="PANTHER" id="PTHR46696:SF1">
    <property type="entry name" value="CYTOCHROME P450 YJIB-RELATED"/>
    <property type="match status" value="1"/>
</dbReference>
<keyword evidence="8" id="KW-1185">Reference proteome</keyword>
<dbReference type="Proteomes" id="UP000462152">
    <property type="component" value="Unassembled WGS sequence"/>
</dbReference>
<dbReference type="PANTHER" id="PTHR46696">
    <property type="entry name" value="P450, PUTATIVE (EUROFUNG)-RELATED"/>
    <property type="match status" value="1"/>
</dbReference>
<evidence type="ECO:0000256" key="3">
    <source>
        <dbReference type="ARBA" id="ARBA00023004"/>
    </source>
</evidence>
<keyword evidence="5" id="KW-0503">Monooxygenase</keyword>
<comment type="cofactor">
    <cofactor evidence="4">
        <name>heme</name>
        <dbReference type="ChEBI" id="CHEBI:30413"/>
    </cofactor>
</comment>
<protein>
    <submittedName>
        <fullName evidence="7">Cytochrome P450</fullName>
    </submittedName>
</protein>
<sequence length="424" mass="47360">MTREEDDAARADAARADGSDREETGPDQRWAQPADEPRCPVHGIRREKHRVVVGSYEAARRFLRLGRASTQAGFTAERIPDRLFRRRPLLISDGELHDRQRRELARFFAPSTIDSEYTATIDARAEELAKGLSERGRIRLDEESLLFSVDIAARIVGLTASSTRGLARRLELFFDQPHADYSRPDLGRSRTDWALAAFRGLRAVAALYVCDVAPAMRKHRRDPESDVMGYLMDSGASRVDILVECMTYGTAGMVTTREFMGMACWRLMRDPELCSRYRAAERPDREGILREIIRLEPVVGHVYRRVGDAEANSSEFEPGDLIDVDVRAVNTDPELTGTCPMRLDPDRKAGRARAAGLSFGAGPHKCPGENLAIRETDALLTRLLALNPRIVSEPEIEWDSVIAGYRLRGFVLDVDGTGPPPKSS</sequence>
<comment type="caution">
    <text evidence="7">The sequence shown here is derived from an EMBL/GenBank/DDBJ whole genome shotgun (WGS) entry which is preliminary data.</text>
</comment>
<evidence type="ECO:0000256" key="1">
    <source>
        <dbReference type="ARBA" id="ARBA00010617"/>
    </source>
</evidence>
<dbReference type="EMBL" id="WOGT01000004">
    <property type="protein sequence ID" value="MUN55259.1"/>
    <property type="molecule type" value="Genomic_DNA"/>
</dbReference>
<dbReference type="PRINTS" id="PR00465">
    <property type="entry name" value="EP450IV"/>
</dbReference>
<gene>
    <name evidence="7" type="ORF">GMA10_08570</name>
</gene>
<dbReference type="PROSITE" id="PS00086">
    <property type="entry name" value="CYTOCHROME_P450"/>
    <property type="match status" value="1"/>
</dbReference>
<evidence type="ECO:0000313" key="7">
    <source>
        <dbReference type="EMBL" id="MUN55259.1"/>
    </source>
</evidence>
<dbReference type="GO" id="GO:0004497">
    <property type="term" value="F:monooxygenase activity"/>
    <property type="evidence" value="ECO:0007669"/>
    <property type="project" value="UniProtKB-KW"/>
</dbReference>
<dbReference type="AlphaFoldDB" id="A0A7K1LJ98"/>
<keyword evidence="5" id="KW-0560">Oxidoreductase</keyword>
<dbReference type="GO" id="GO:0016705">
    <property type="term" value="F:oxidoreductase activity, acting on paired donors, with incorporation or reduction of molecular oxygen"/>
    <property type="evidence" value="ECO:0007669"/>
    <property type="project" value="InterPro"/>
</dbReference>
<dbReference type="Gene3D" id="1.10.630.10">
    <property type="entry name" value="Cytochrome P450"/>
    <property type="match status" value="1"/>
</dbReference>
<dbReference type="PRINTS" id="PR00385">
    <property type="entry name" value="P450"/>
</dbReference>
<organism evidence="7 8">
    <name type="scientific">Rothia koreensis</name>
    <dbReference type="NCBI Taxonomy" id="592378"/>
    <lineage>
        <taxon>Bacteria</taxon>
        <taxon>Bacillati</taxon>
        <taxon>Actinomycetota</taxon>
        <taxon>Actinomycetes</taxon>
        <taxon>Micrococcales</taxon>
        <taxon>Micrococcaceae</taxon>
        <taxon>Rothia</taxon>
    </lineage>
</organism>
<comment type="similarity">
    <text evidence="1 5">Belongs to the cytochrome P450 family.</text>
</comment>